<feature type="compositionally biased region" description="Acidic residues" evidence="2">
    <location>
        <begin position="519"/>
        <end position="530"/>
    </location>
</feature>
<dbReference type="EMBL" id="JABELV010000131">
    <property type="protein sequence ID" value="KAG7529913.1"/>
    <property type="molecule type" value="Genomic_DNA"/>
</dbReference>
<dbReference type="Pfam" id="PF12936">
    <property type="entry name" value="Kri1_C"/>
    <property type="match status" value="1"/>
</dbReference>
<feature type="region of interest" description="Disordered" evidence="2">
    <location>
        <begin position="236"/>
        <end position="290"/>
    </location>
</feature>
<comment type="similarity">
    <text evidence="1">Belongs to the KRI1 family.</text>
</comment>
<dbReference type="Proteomes" id="UP000812966">
    <property type="component" value="Unassembled WGS sequence"/>
</dbReference>
<evidence type="ECO:0000313" key="5">
    <source>
        <dbReference type="Proteomes" id="UP000812966"/>
    </source>
</evidence>
<feature type="region of interest" description="Disordered" evidence="2">
    <location>
        <begin position="162"/>
        <end position="190"/>
    </location>
</feature>
<feature type="compositionally biased region" description="Basic residues" evidence="2">
    <location>
        <begin position="711"/>
        <end position="720"/>
    </location>
</feature>
<dbReference type="GO" id="GO:0005730">
    <property type="term" value="C:nucleolus"/>
    <property type="evidence" value="ECO:0007669"/>
    <property type="project" value="TreeGrafter"/>
</dbReference>
<feature type="domain" description="Kri1-like C-terminal" evidence="3">
    <location>
        <begin position="587"/>
        <end position="653"/>
    </location>
</feature>
<feature type="compositionally biased region" description="Basic and acidic residues" evidence="2">
    <location>
        <begin position="412"/>
        <end position="425"/>
    </location>
</feature>
<dbReference type="Pfam" id="PF05178">
    <property type="entry name" value="Kri1"/>
    <property type="match status" value="1"/>
</dbReference>
<organism evidence="4 5">
    <name type="scientific">Filobasidium floriforme</name>
    <dbReference type="NCBI Taxonomy" id="5210"/>
    <lineage>
        <taxon>Eukaryota</taxon>
        <taxon>Fungi</taxon>
        <taxon>Dikarya</taxon>
        <taxon>Basidiomycota</taxon>
        <taxon>Agaricomycotina</taxon>
        <taxon>Tremellomycetes</taxon>
        <taxon>Filobasidiales</taxon>
        <taxon>Filobasidiaceae</taxon>
        <taxon>Filobasidium</taxon>
    </lineage>
</organism>
<feature type="region of interest" description="Disordered" evidence="2">
    <location>
        <begin position="672"/>
        <end position="764"/>
    </location>
</feature>
<feature type="compositionally biased region" description="Basic residues" evidence="2">
    <location>
        <begin position="548"/>
        <end position="563"/>
    </location>
</feature>
<dbReference type="GO" id="GO:0030686">
    <property type="term" value="C:90S preribosome"/>
    <property type="evidence" value="ECO:0007669"/>
    <property type="project" value="TreeGrafter"/>
</dbReference>
<name>A0A8K0NP24_9TREE</name>
<evidence type="ECO:0000256" key="1">
    <source>
        <dbReference type="ARBA" id="ARBA00007473"/>
    </source>
</evidence>
<evidence type="ECO:0000256" key="2">
    <source>
        <dbReference type="SAM" id="MobiDB-lite"/>
    </source>
</evidence>
<comment type="caution">
    <text evidence="4">The sequence shown here is derived from an EMBL/GenBank/DDBJ whole genome shotgun (WGS) entry which is preliminary data.</text>
</comment>
<feature type="region of interest" description="Disordered" evidence="2">
    <location>
        <begin position="469"/>
        <end position="579"/>
    </location>
</feature>
<gene>
    <name evidence="4" type="ORF">FFLO_05318</name>
</gene>
<feature type="compositionally biased region" description="Acidic residues" evidence="2">
    <location>
        <begin position="469"/>
        <end position="512"/>
    </location>
</feature>
<feature type="compositionally biased region" description="Basic and acidic residues" evidence="2">
    <location>
        <begin position="748"/>
        <end position="764"/>
    </location>
</feature>
<feature type="region of interest" description="Disordered" evidence="2">
    <location>
        <begin position="364"/>
        <end position="425"/>
    </location>
</feature>
<reference evidence="4" key="1">
    <citation type="submission" date="2020-04" db="EMBL/GenBank/DDBJ databases">
        <title>Analysis of mating type loci in Filobasidium floriforme.</title>
        <authorList>
            <person name="Nowrousian M."/>
        </authorList>
    </citation>
    <scope>NUCLEOTIDE SEQUENCE</scope>
    <source>
        <strain evidence="4">CBS 6242</strain>
    </source>
</reference>
<feature type="compositionally biased region" description="Acidic residues" evidence="2">
    <location>
        <begin position="27"/>
        <end position="53"/>
    </location>
</feature>
<sequence length="764" mass="84271">MSSANPAVAAALTAVESRRAAQRQAELEDLESDLDDDEVSSDESDEEEDEYGEELTPAMDAAILRTLRLIRSGKGVYEGEKVIEEALKDTSIQAETLKLNHPRAQAATKKFTLQDHQRAALLASSHSNFDSGQPEVLPDTLIPLTHVQEERKLREEVTRAFHTAIPSASGGGVPKGKGKGEGEDEDEDEDDFLVTKTTLQVDDAEAKKYRDFLLAQAGGEEGVREILGMGGFPERMQGQGQGQNQGKRAIKVVEGEEDAGGTNADVDMDDAEGKEGKGGDGKRVRTKDDDEEFLMNYILNRGWIDPSDEAGTTSHAGEFKPKKQARARRDDAAEDGPNANPWGTLEDDSDFDEKAEEFENTYNFRFEEPGAANITTHARNLTTTARRTDETRKTARQLKAERKAEQAAQRAEQTKQEKGKKRREIEKRMEALRKELGDKAFGMLEEEMEGDWDEEVFDRAMDKVLAAGLDDDEKPTWGDDIDTAYAEDDEEEEGGGEMDYAGEGEEYPEFEEAYAPGGDAEEDVDMEIEEPPLNMDADFISIDDATSKRKQRKEKKNKKKDKGKGKERAEDVEVEEEQGLTVAQQKEKVKQALEEYKKLDYEDMIGDLPTRFKYQKAAPQDYGLTPAEILLATDAELNQFLGMKHYAPYRHGSGVGAAGRGMRDRLKELKAKLAKRKWGEVPEDEEATGGRSRDQGWGQNKGGQGSSAGPAKKRKGKKERQKQAAAAGADAEGGAAQAAGPSAGTKRKNADNDRGEGSSKRQRA</sequence>
<dbReference type="AlphaFoldDB" id="A0A8K0NP24"/>
<evidence type="ECO:0000259" key="3">
    <source>
        <dbReference type="Pfam" id="PF12936"/>
    </source>
</evidence>
<protein>
    <recommendedName>
        <fullName evidence="3">Kri1-like C-terminal domain-containing protein</fullName>
    </recommendedName>
</protein>
<dbReference type="PANTHER" id="PTHR14490:SF5">
    <property type="entry name" value="PROTEIN KRI1 HOMOLOG"/>
    <property type="match status" value="1"/>
</dbReference>
<evidence type="ECO:0000313" key="4">
    <source>
        <dbReference type="EMBL" id="KAG7529913.1"/>
    </source>
</evidence>
<dbReference type="InterPro" id="IPR018034">
    <property type="entry name" value="Kri1"/>
</dbReference>
<accession>A0A8K0NP24</accession>
<feature type="region of interest" description="Disordered" evidence="2">
    <location>
        <begin position="302"/>
        <end position="350"/>
    </location>
</feature>
<feature type="region of interest" description="Disordered" evidence="2">
    <location>
        <begin position="16"/>
        <end position="58"/>
    </location>
</feature>
<feature type="compositionally biased region" description="Polar residues" evidence="2">
    <location>
        <begin position="373"/>
        <end position="385"/>
    </location>
</feature>
<feature type="compositionally biased region" description="Low complexity" evidence="2">
    <location>
        <begin position="723"/>
        <end position="744"/>
    </location>
</feature>
<feature type="compositionally biased region" description="Basic and acidic residues" evidence="2">
    <location>
        <begin position="317"/>
        <end position="331"/>
    </location>
</feature>
<feature type="compositionally biased region" description="Basic and acidic residues" evidence="2">
    <location>
        <begin position="386"/>
        <end position="405"/>
    </location>
</feature>
<keyword evidence="5" id="KW-1185">Reference proteome</keyword>
<dbReference type="GO" id="GO:0000447">
    <property type="term" value="P:endonucleolytic cleavage in ITS1 to separate SSU-rRNA from 5.8S rRNA and LSU-rRNA from tricistronic rRNA transcript (SSU-rRNA, 5.8S rRNA, LSU-rRNA)"/>
    <property type="evidence" value="ECO:0007669"/>
    <property type="project" value="TreeGrafter"/>
</dbReference>
<feature type="compositionally biased region" description="Basic and acidic residues" evidence="2">
    <location>
        <begin position="271"/>
        <end position="288"/>
    </location>
</feature>
<dbReference type="PANTHER" id="PTHR14490">
    <property type="entry name" value="ZINC FINGER, ZZ TYPE"/>
    <property type="match status" value="1"/>
</dbReference>
<proteinExistence type="inferred from homology"/>
<dbReference type="InterPro" id="IPR024626">
    <property type="entry name" value="Kri1-like_C"/>
</dbReference>